<keyword evidence="5 6" id="KW-0472">Membrane</keyword>
<feature type="transmembrane region" description="Helical" evidence="6">
    <location>
        <begin position="771"/>
        <end position="795"/>
    </location>
</feature>
<dbReference type="PANTHER" id="PTHR30572">
    <property type="entry name" value="MEMBRANE COMPONENT OF TRANSPORTER-RELATED"/>
    <property type="match status" value="1"/>
</dbReference>
<evidence type="ECO:0000313" key="9">
    <source>
        <dbReference type="EMBL" id="AYB31595.1"/>
    </source>
</evidence>
<name>A0A385SNS5_9BACT</name>
<dbReference type="Pfam" id="PF02687">
    <property type="entry name" value="FtsX"/>
    <property type="match status" value="2"/>
</dbReference>
<evidence type="ECO:0000256" key="5">
    <source>
        <dbReference type="ARBA" id="ARBA00023136"/>
    </source>
</evidence>
<keyword evidence="2" id="KW-1003">Cell membrane</keyword>
<sequence>MAMKHTPPALAKRLLQWFCHAEFIEEIEGDLYELFQQRIEKEGLFKARLHYYRDVLDATNLYRSQPRKKSQNQTLPLRDRWKHFFTIAIRNMTRSRSSTAINLCGLAVSLASFLFIALYIVDETTYDTFHPDAANTYRISYSFKSFDGREGKDSRAAGLWSVTLKEMMPEVKHVTRFSRFGWPGNVWTGSPDNVFVEQGFFWVDSTFTDIFSLPLASIGNAREVLRNPQEVILSETTARRYFGDKDPIGQSITYVRDGMSFAFTVGAVMKDFPSNAHFKPDFIANCVALNPLWKRNDEDRINSWMDSFSYSFINVEPGTDLEKVSKTLQQIFDQNLGEFAKTTHPILIPLHDVHFTTGFLFELDAPGDKTHLYIFGSIGLLILAMACINYMNLATARSIRRSKEVGLRKTLGVSKAMLITQFLGESFLMTGIAMVLAMILFAVFLSTFNMLTLKNFDLLVVGQNKTLYLLLVLFVTVGILAGSYPAFYLSGFRPVEVLKGTLVTGRGPENFRKGLVILQICITLVLLTSTYVIQSQLSFIDHTRLSEHKDEVVTVRLGQNAPDKMAAYKQIAKQDPHVKEVSTGPHLPRRETFGNLQHSMKFSALSQTIYSWDQLDGDFDFSNLFGLELVAGRSLSADNPADSSAILLNEKAVKELGTTPEKALGLEAEVVTFFEKQGQMERLVTRHKVIGVVKDFNFASVRLPIAPVVISAKSTVSEMMYVKLDGGNIPEVIQHLVKAWKQVYPATPFQYWFMDEEFGRLYQTERQMGQIFTYLAAVAILIACLGLFGLASFTAEQKVKEIGIRKVMGASTAQILLLLTSRYIKLAAISFLIGIPIAFISIHFWMETFVYKATLGLGFYIVICILILAIVLATVGLESLRAARANPSDSMRHE</sequence>
<dbReference type="InterPro" id="IPR047699">
    <property type="entry name" value="Permease_put_prefix"/>
</dbReference>
<feature type="domain" description="ABC3 transporter permease C-terminal" evidence="7">
    <location>
        <begin position="776"/>
        <end position="887"/>
    </location>
</feature>
<feature type="domain" description="MacB-like periplasmic core" evidence="8">
    <location>
        <begin position="520"/>
        <end position="733"/>
    </location>
</feature>
<reference evidence="10" key="1">
    <citation type="submission" date="2018-09" db="EMBL/GenBank/DDBJ databases">
        <title>Chryseolinea sp. KIS68-18 isolated from soil.</title>
        <authorList>
            <person name="Weon H.-Y."/>
            <person name="Kwon S.-W."/>
            <person name="Lee S.A."/>
        </authorList>
    </citation>
    <scope>NUCLEOTIDE SEQUENCE [LARGE SCALE GENOMIC DNA]</scope>
    <source>
        <strain evidence="10">KIS68-18</strain>
    </source>
</reference>
<dbReference type="PANTHER" id="PTHR30572:SF18">
    <property type="entry name" value="ABC-TYPE MACROLIDE FAMILY EXPORT SYSTEM PERMEASE COMPONENT 2"/>
    <property type="match status" value="1"/>
</dbReference>
<dbReference type="KEGG" id="chk:D4L85_13915"/>
<dbReference type="GO" id="GO:0005886">
    <property type="term" value="C:plasma membrane"/>
    <property type="evidence" value="ECO:0007669"/>
    <property type="project" value="UniProtKB-SubCell"/>
</dbReference>
<evidence type="ECO:0000259" key="8">
    <source>
        <dbReference type="Pfam" id="PF12704"/>
    </source>
</evidence>
<feature type="transmembrane region" description="Helical" evidence="6">
    <location>
        <begin position="515"/>
        <end position="533"/>
    </location>
</feature>
<protein>
    <submittedName>
        <fullName evidence="9">ABC transporter permease</fullName>
    </submittedName>
</protein>
<feature type="transmembrane region" description="Helical" evidence="6">
    <location>
        <begin position="372"/>
        <end position="393"/>
    </location>
</feature>
<dbReference type="NCBIfam" id="NF038404">
    <property type="entry name" value="perm_prefix_2"/>
    <property type="match status" value="1"/>
</dbReference>
<comment type="subcellular location">
    <subcellularLocation>
        <location evidence="1">Cell membrane</location>
        <topology evidence="1">Multi-pass membrane protein</topology>
    </subcellularLocation>
</comment>
<keyword evidence="10" id="KW-1185">Reference proteome</keyword>
<feature type="transmembrane region" description="Helical" evidence="6">
    <location>
        <begin position="823"/>
        <end position="845"/>
    </location>
</feature>
<evidence type="ECO:0000256" key="1">
    <source>
        <dbReference type="ARBA" id="ARBA00004651"/>
    </source>
</evidence>
<dbReference type="GO" id="GO:0022857">
    <property type="term" value="F:transmembrane transporter activity"/>
    <property type="evidence" value="ECO:0007669"/>
    <property type="project" value="TreeGrafter"/>
</dbReference>
<dbReference type="Pfam" id="PF12704">
    <property type="entry name" value="MacB_PCD"/>
    <property type="match status" value="2"/>
</dbReference>
<feature type="domain" description="ABC3 transporter permease C-terminal" evidence="7">
    <location>
        <begin position="377"/>
        <end position="488"/>
    </location>
</feature>
<dbReference type="InterPro" id="IPR025857">
    <property type="entry name" value="MacB_PCD"/>
</dbReference>
<feature type="transmembrane region" description="Helical" evidence="6">
    <location>
        <begin position="100"/>
        <end position="121"/>
    </location>
</feature>
<dbReference type="InterPro" id="IPR050250">
    <property type="entry name" value="Macrolide_Exporter_MacB"/>
</dbReference>
<feature type="domain" description="MacB-like periplasmic core" evidence="8">
    <location>
        <begin position="99"/>
        <end position="330"/>
    </location>
</feature>
<dbReference type="EMBL" id="CP032382">
    <property type="protein sequence ID" value="AYB31595.1"/>
    <property type="molecule type" value="Genomic_DNA"/>
</dbReference>
<keyword evidence="3 6" id="KW-0812">Transmembrane</keyword>
<dbReference type="InterPro" id="IPR003838">
    <property type="entry name" value="ABC3_permease_C"/>
</dbReference>
<keyword evidence="4 6" id="KW-1133">Transmembrane helix</keyword>
<dbReference type="Proteomes" id="UP000266183">
    <property type="component" value="Chromosome"/>
</dbReference>
<evidence type="ECO:0000256" key="4">
    <source>
        <dbReference type="ARBA" id="ARBA00022989"/>
    </source>
</evidence>
<evidence type="ECO:0000256" key="6">
    <source>
        <dbReference type="SAM" id="Phobius"/>
    </source>
</evidence>
<dbReference type="AlphaFoldDB" id="A0A385SNS5"/>
<evidence type="ECO:0000313" key="10">
    <source>
        <dbReference type="Proteomes" id="UP000266183"/>
    </source>
</evidence>
<feature type="transmembrane region" description="Helical" evidence="6">
    <location>
        <begin position="427"/>
        <end position="448"/>
    </location>
</feature>
<proteinExistence type="predicted"/>
<gene>
    <name evidence="9" type="ORF">D4L85_13915</name>
</gene>
<feature type="transmembrane region" description="Helical" evidence="6">
    <location>
        <begin position="857"/>
        <end position="877"/>
    </location>
</feature>
<feature type="transmembrane region" description="Helical" evidence="6">
    <location>
        <begin position="468"/>
        <end position="489"/>
    </location>
</feature>
<evidence type="ECO:0000256" key="2">
    <source>
        <dbReference type="ARBA" id="ARBA00022475"/>
    </source>
</evidence>
<accession>A0A385SNS5</accession>
<organism evidence="9 10">
    <name type="scientific">Chryseolinea soli</name>
    <dbReference type="NCBI Taxonomy" id="2321403"/>
    <lineage>
        <taxon>Bacteria</taxon>
        <taxon>Pseudomonadati</taxon>
        <taxon>Bacteroidota</taxon>
        <taxon>Cytophagia</taxon>
        <taxon>Cytophagales</taxon>
        <taxon>Fulvivirgaceae</taxon>
        <taxon>Chryseolinea</taxon>
    </lineage>
</organism>
<evidence type="ECO:0000259" key="7">
    <source>
        <dbReference type="Pfam" id="PF02687"/>
    </source>
</evidence>
<evidence type="ECO:0000256" key="3">
    <source>
        <dbReference type="ARBA" id="ARBA00022692"/>
    </source>
</evidence>